<dbReference type="AlphaFoldDB" id="A0A0D2PVP1"/>
<name>A0A0D2PVP1_HYPSF</name>
<sequence>MKQPTSSRFRQLPPTSSLAQFLSLYDDSDHSGFITRLDRSPVSAKVLTAWSVQNMIIACAILVLLRSTSIPFFFGECRLRLVYGFRSSELIIRRSPPPTPTPTPSGFTGKGFYSSENQHMEHQWRAAIRAINPRLLYSTTSAMLSPDYWTLEYSAVFDAMRRIAAGEIREEDLEFSIWKQTPDNMWCACELWRMHEIMSDQQEVSMFKSFLTQFGKEDLLRTWEDMVPSEKGAKQALSPQSYQAMVMQFSKAGLDYDTVWSQISDCA</sequence>
<organism evidence="2 3">
    <name type="scientific">Hypholoma sublateritium (strain FD-334 SS-4)</name>
    <dbReference type="NCBI Taxonomy" id="945553"/>
    <lineage>
        <taxon>Eukaryota</taxon>
        <taxon>Fungi</taxon>
        <taxon>Dikarya</taxon>
        <taxon>Basidiomycota</taxon>
        <taxon>Agaricomycotina</taxon>
        <taxon>Agaricomycetes</taxon>
        <taxon>Agaricomycetidae</taxon>
        <taxon>Agaricales</taxon>
        <taxon>Agaricineae</taxon>
        <taxon>Strophariaceae</taxon>
        <taxon>Hypholoma</taxon>
    </lineage>
</organism>
<dbReference type="EMBL" id="KN817542">
    <property type="protein sequence ID" value="KJA23595.1"/>
    <property type="molecule type" value="Genomic_DNA"/>
</dbReference>
<evidence type="ECO:0000313" key="3">
    <source>
        <dbReference type="Proteomes" id="UP000054270"/>
    </source>
</evidence>
<reference evidence="3" key="1">
    <citation type="submission" date="2014-04" db="EMBL/GenBank/DDBJ databases">
        <title>Evolutionary Origins and Diversification of the Mycorrhizal Mutualists.</title>
        <authorList>
            <consortium name="DOE Joint Genome Institute"/>
            <consortium name="Mycorrhizal Genomics Consortium"/>
            <person name="Kohler A."/>
            <person name="Kuo A."/>
            <person name="Nagy L.G."/>
            <person name="Floudas D."/>
            <person name="Copeland A."/>
            <person name="Barry K.W."/>
            <person name="Cichocki N."/>
            <person name="Veneault-Fourrey C."/>
            <person name="LaButti K."/>
            <person name="Lindquist E.A."/>
            <person name="Lipzen A."/>
            <person name="Lundell T."/>
            <person name="Morin E."/>
            <person name="Murat C."/>
            <person name="Riley R."/>
            <person name="Ohm R."/>
            <person name="Sun H."/>
            <person name="Tunlid A."/>
            <person name="Henrissat B."/>
            <person name="Grigoriev I.V."/>
            <person name="Hibbett D.S."/>
            <person name="Martin F."/>
        </authorList>
    </citation>
    <scope>NUCLEOTIDE SEQUENCE [LARGE SCALE GENOMIC DNA]</scope>
    <source>
        <strain evidence="3">FD-334 SS-4</strain>
    </source>
</reference>
<keyword evidence="1" id="KW-1133">Transmembrane helix</keyword>
<dbReference type="OrthoDB" id="5421757at2759"/>
<protein>
    <submittedName>
        <fullName evidence="2">Uncharacterized protein</fullName>
    </submittedName>
</protein>
<accession>A0A0D2PVP1</accession>
<proteinExistence type="predicted"/>
<keyword evidence="1" id="KW-0812">Transmembrane</keyword>
<dbReference type="Proteomes" id="UP000054270">
    <property type="component" value="Unassembled WGS sequence"/>
</dbReference>
<keyword evidence="1" id="KW-0472">Membrane</keyword>
<feature type="transmembrane region" description="Helical" evidence="1">
    <location>
        <begin position="46"/>
        <end position="65"/>
    </location>
</feature>
<keyword evidence="3" id="KW-1185">Reference proteome</keyword>
<dbReference type="STRING" id="945553.A0A0D2PVP1"/>
<gene>
    <name evidence="2" type="ORF">HYPSUDRAFT_54301</name>
</gene>
<evidence type="ECO:0000256" key="1">
    <source>
        <dbReference type="SAM" id="Phobius"/>
    </source>
</evidence>
<evidence type="ECO:0000313" key="2">
    <source>
        <dbReference type="EMBL" id="KJA23595.1"/>
    </source>
</evidence>